<dbReference type="InterPro" id="IPR006158">
    <property type="entry name" value="Cobalamin-bd"/>
</dbReference>
<feature type="domain" description="B12-binding" evidence="5">
    <location>
        <begin position="176"/>
        <end position="303"/>
    </location>
</feature>
<dbReference type="Proteomes" id="UP000031950">
    <property type="component" value="Unassembled WGS sequence"/>
</dbReference>
<evidence type="ECO:0000313" key="7">
    <source>
        <dbReference type="Proteomes" id="UP000031950"/>
    </source>
</evidence>
<dbReference type="SUPFAM" id="SSF46955">
    <property type="entry name" value="Putative DNA-binding domain"/>
    <property type="match status" value="1"/>
</dbReference>
<dbReference type="InterPro" id="IPR036724">
    <property type="entry name" value="Cobalamin-bd_sf"/>
</dbReference>
<organism evidence="6 7">
    <name type="scientific">Jeotgalibacillus alimentarius</name>
    <dbReference type="NCBI Taxonomy" id="135826"/>
    <lineage>
        <taxon>Bacteria</taxon>
        <taxon>Bacillati</taxon>
        <taxon>Bacillota</taxon>
        <taxon>Bacilli</taxon>
        <taxon>Bacillales</taxon>
        <taxon>Caryophanaceae</taxon>
        <taxon>Jeotgalibacillus</taxon>
    </lineage>
</organism>
<evidence type="ECO:0000256" key="1">
    <source>
        <dbReference type="ARBA" id="ARBA00023015"/>
    </source>
</evidence>
<dbReference type="GO" id="GO:0031419">
    <property type="term" value="F:cobalamin binding"/>
    <property type="evidence" value="ECO:0007669"/>
    <property type="project" value="InterPro"/>
</dbReference>
<dbReference type="GO" id="GO:0003677">
    <property type="term" value="F:DNA binding"/>
    <property type="evidence" value="ECO:0007669"/>
    <property type="project" value="UniProtKB-KW"/>
</dbReference>
<dbReference type="Gene3D" id="1.10.1660.10">
    <property type="match status" value="1"/>
</dbReference>
<keyword evidence="7" id="KW-1185">Reference proteome</keyword>
<dbReference type="EMBL" id="JXRQ01000018">
    <property type="protein sequence ID" value="KIL48957.1"/>
    <property type="molecule type" value="Genomic_DNA"/>
</dbReference>
<dbReference type="AlphaFoldDB" id="A0A0C2VJ90"/>
<dbReference type="PROSITE" id="PS50937">
    <property type="entry name" value="HTH_MERR_2"/>
    <property type="match status" value="1"/>
</dbReference>
<dbReference type="InterPro" id="IPR003759">
    <property type="entry name" value="Cbl-bd_cap"/>
</dbReference>
<sequence length="303" mass="34498">MKADEGKYNIKAVSNILGIQPGTLRAWERRYQMVAPVRNESGHRLYTDEHIRKLKWLVSKVNAGFTISQAVALSEQEQDTVVSSEQNEDQLSVLRNDLLRALMQFDESKSHDLINEAFSLYTVDKVLVDILGSILIKIGLLWEEERITTAHEHFATSILRSRIGILMHSFPQNNFLPKVVAVCSPGEWHELGLLIFTLFIRRKGFNVIYLGSSIKEGDIQVVLDTVEPKFLFMSCTLKQNLQRAKELIKDLEKDYKDLAIGLGGNAVNMMNDTEKEGFEKNLVGLNKEDWENWISNSLNMSAN</sequence>
<evidence type="ECO:0000256" key="3">
    <source>
        <dbReference type="ARBA" id="ARBA00023163"/>
    </source>
</evidence>
<dbReference type="Pfam" id="PF13411">
    <property type="entry name" value="MerR_1"/>
    <property type="match status" value="1"/>
</dbReference>
<dbReference type="InterPro" id="IPR047057">
    <property type="entry name" value="MerR_fam"/>
</dbReference>
<dbReference type="PANTHER" id="PTHR30204">
    <property type="entry name" value="REDOX-CYCLING DRUG-SENSING TRANSCRIPTIONAL ACTIVATOR SOXR"/>
    <property type="match status" value="1"/>
</dbReference>
<keyword evidence="3" id="KW-0804">Transcription</keyword>
<gene>
    <name evidence="6" type="ORF">KP77_21680</name>
</gene>
<reference evidence="6 7" key="1">
    <citation type="submission" date="2015-01" db="EMBL/GenBank/DDBJ databases">
        <title>Genome sequence of Jeotgalibacillus alimentarius.</title>
        <authorList>
            <person name="Goh K.M."/>
            <person name="Chan K.-G."/>
            <person name="Yaakop A.S."/>
            <person name="Ee R."/>
            <person name="Gan H.M."/>
            <person name="Chan C.S."/>
        </authorList>
    </citation>
    <scope>NUCLEOTIDE SEQUENCE [LARGE SCALE GENOMIC DNA]</scope>
    <source>
        <strain evidence="6 7">YKJ-13</strain>
    </source>
</reference>
<comment type="caution">
    <text evidence="6">The sequence shown here is derived from an EMBL/GenBank/DDBJ whole genome shotgun (WGS) entry which is preliminary data.</text>
</comment>
<dbReference type="GO" id="GO:0003700">
    <property type="term" value="F:DNA-binding transcription factor activity"/>
    <property type="evidence" value="ECO:0007669"/>
    <property type="project" value="InterPro"/>
</dbReference>
<dbReference type="GO" id="GO:0046872">
    <property type="term" value="F:metal ion binding"/>
    <property type="evidence" value="ECO:0007669"/>
    <property type="project" value="InterPro"/>
</dbReference>
<dbReference type="STRING" id="135826.KP77_21680"/>
<dbReference type="OrthoDB" id="9800334at2"/>
<protein>
    <submittedName>
        <fullName evidence="6">MerR family transcriptional regulator</fullName>
    </submittedName>
</protein>
<dbReference type="PATRIC" id="fig|135826.4.peg.2162"/>
<dbReference type="InterPro" id="IPR009061">
    <property type="entry name" value="DNA-bd_dom_put_sf"/>
</dbReference>
<dbReference type="InterPro" id="IPR000551">
    <property type="entry name" value="MerR-type_HTH_dom"/>
</dbReference>
<evidence type="ECO:0000256" key="2">
    <source>
        <dbReference type="ARBA" id="ARBA00023125"/>
    </source>
</evidence>
<evidence type="ECO:0000259" key="5">
    <source>
        <dbReference type="PROSITE" id="PS51332"/>
    </source>
</evidence>
<dbReference type="Gene3D" id="1.10.1240.10">
    <property type="entry name" value="Methionine synthase domain"/>
    <property type="match status" value="1"/>
</dbReference>
<dbReference type="SUPFAM" id="SSF52242">
    <property type="entry name" value="Cobalamin (vitamin B12)-binding domain"/>
    <property type="match status" value="1"/>
</dbReference>
<evidence type="ECO:0000313" key="6">
    <source>
        <dbReference type="EMBL" id="KIL48957.1"/>
    </source>
</evidence>
<dbReference type="PANTHER" id="PTHR30204:SF67">
    <property type="entry name" value="HTH-TYPE TRANSCRIPTIONAL REGULATOR MLRA-RELATED"/>
    <property type="match status" value="1"/>
</dbReference>
<accession>A0A0C2VJ90</accession>
<dbReference type="InterPro" id="IPR036594">
    <property type="entry name" value="Meth_synthase_dom"/>
</dbReference>
<name>A0A0C2VJ90_9BACL</name>
<dbReference type="RefSeq" id="WP_041122723.1">
    <property type="nucleotide sequence ID" value="NZ_JXRQ01000018.1"/>
</dbReference>
<dbReference type="SMART" id="SM00422">
    <property type="entry name" value="HTH_MERR"/>
    <property type="match status" value="1"/>
</dbReference>
<dbReference type="PROSITE" id="PS51332">
    <property type="entry name" value="B12_BINDING"/>
    <property type="match status" value="1"/>
</dbReference>
<dbReference type="CDD" id="cd01104">
    <property type="entry name" value="HTH_MlrA-CarA"/>
    <property type="match status" value="1"/>
</dbReference>
<keyword evidence="1" id="KW-0805">Transcription regulation</keyword>
<evidence type="ECO:0000259" key="4">
    <source>
        <dbReference type="PROSITE" id="PS50937"/>
    </source>
</evidence>
<keyword evidence="2" id="KW-0238">DNA-binding</keyword>
<dbReference type="Gene3D" id="3.40.50.280">
    <property type="entry name" value="Cobalamin-binding domain"/>
    <property type="match status" value="1"/>
</dbReference>
<dbReference type="Pfam" id="PF02310">
    <property type="entry name" value="B12-binding"/>
    <property type="match status" value="1"/>
</dbReference>
<proteinExistence type="predicted"/>
<feature type="domain" description="HTH merR-type" evidence="4">
    <location>
        <begin position="7"/>
        <end position="76"/>
    </location>
</feature>
<dbReference type="Pfam" id="PF02607">
    <property type="entry name" value="B12-binding_2"/>
    <property type="match status" value="1"/>
</dbReference>